<comment type="caution">
    <text evidence="2">The sequence shown here is derived from an EMBL/GenBank/DDBJ whole genome shotgun (WGS) entry which is preliminary data.</text>
</comment>
<organism evidence="2 3">
    <name type="scientific">Chryseobacterium indologenes</name>
    <name type="common">Flavobacterium indologenes</name>
    <dbReference type="NCBI Taxonomy" id="253"/>
    <lineage>
        <taxon>Bacteria</taxon>
        <taxon>Pseudomonadati</taxon>
        <taxon>Bacteroidota</taxon>
        <taxon>Flavobacteriia</taxon>
        <taxon>Flavobacteriales</taxon>
        <taxon>Weeksellaceae</taxon>
        <taxon>Chryseobacterium group</taxon>
        <taxon>Chryseobacterium</taxon>
    </lineage>
</organism>
<dbReference type="OrthoDB" id="1254750at2"/>
<reference evidence="3" key="2">
    <citation type="submission" date="2015-09" db="EMBL/GenBank/DDBJ databases">
        <title>Draft genome sequence of a multidrug-resistant Chryseobacterium indologenes isolate from Malaysia.</title>
        <authorList>
            <person name="Yu C.Y."/>
            <person name="Ang G.Y."/>
            <person name="Chan K.-G."/>
        </authorList>
    </citation>
    <scope>NUCLEOTIDE SEQUENCE [LARGE SCALE GENOMIC DNA]</scope>
    <source>
        <strain evidence="3">CI_885</strain>
    </source>
</reference>
<dbReference type="PATRIC" id="fig|253.9.peg.2969"/>
<sequence length="150" mass="17089">MKNTLKIFLILIIALAFIFTAFFFLKFNKVEYRSSIANTPEIKKLNKKVFDPGLLNTGSSAISTDFSFNHKVKNDTVGFNFHPSIHENGLTLHFNSGDGYSGLNIEILKIGSWFSSSTETYTDNVKPFDFLDRDRYSVKKQKLILNYTGI</sequence>
<dbReference type="RefSeq" id="WP_062697489.1">
    <property type="nucleotide sequence ID" value="NZ_LJOD01000003.1"/>
</dbReference>
<accession>A0A0N1KSA7</accession>
<evidence type="ECO:0000313" key="3">
    <source>
        <dbReference type="Proteomes" id="UP000037953"/>
    </source>
</evidence>
<name>A0A0N1KSA7_CHRID</name>
<evidence type="ECO:0000256" key="1">
    <source>
        <dbReference type="SAM" id="Phobius"/>
    </source>
</evidence>
<gene>
    <name evidence="2" type="ORF">AOB46_06480</name>
</gene>
<protein>
    <submittedName>
        <fullName evidence="2">Uncharacterized protein</fullName>
    </submittedName>
</protein>
<proteinExistence type="predicted"/>
<reference evidence="2 3" key="1">
    <citation type="journal article" date="2015" name="Genom Data">
        <title>Draft genome sequence of a multidrug-resistant Chryseobacterium indologenes isolate from Malaysia.</title>
        <authorList>
            <person name="Yu C.Y."/>
            <person name="Ang G.Y."/>
            <person name="Cheng H.J."/>
            <person name="Cheong Y.M."/>
            <person name="Yin W.F."/>
            <person name="Chan K.G."/>
        </authorList>
    </citation>
    <scope>NUCLEOTIDE SEQUENCE [LARGE SCALE GENOMIC DNA]</scope>
    <source>
        <strain evidence="2 3">CI_885</strain>
    </source>
</reference>
<dbReference type="EMBL" id="LJOD01000003">
    <property type="protein sequence ID" value="KPE51868.1"/>
    <property type="molecule type" value="Genomic_DNA"/>
</dbReference>
<keyword evidence="1" id="KW-0472">Membrane</keyword>
<feature type="transmembrane region" description="Helical" evidence="1">
    <location>
        <begin position="6"/>
        <end position="25"/>
    </location>
</feature>
<dbReference type="Proteomes" id="UP000037953">
    <property type="component" value="Unassembled WGS sequence"/>
</dbReference>
<keyword evidence="1" id="KW-0812">Transmembrane</keyword>
<evidence type="ECO:0000313" key="2">
    <source>
        <dbReference type="EMBL" id="KPE51868.1"/>
    </source>
</evidence>
<keyword evidence="1" id="KW-1133">Transmembrane helix</keyword>
<dbReference type="AlphaFoldDB" id="A0A0N1KSA7"/>